<dbReference type="GO" id="GO:0006355">
    <property type="term" value="P:regulation of DNA-templated transcription"/>
    <property type="evidence" value="ECO:0007669"/>
    <property type="project" value="TreeGrafter"/>
</dbReference>
<evidence type="ECO:0000259" key="2">
    <source>
        <dbReference type="Pfam" id="PF10469"/>
    </source>
</evidence>
<feature type="region of interest" description="Disordered" evidence="1">
    <location>
        <begin position="24"/>
        <end position="78"/>
    </location>
</feature>
<evidence type="ECO:0000256" key="1">
    <source>
        <dbReference type="SAM" id="MobiDB-lite"/>
    </source>
</evidence>
<organism evidence="3 4">
    <name type="scientific">Rhodofomes roseus</name>
    <dbReference type="NCBI Taxonomy" id="34475"/>
    <lineage>
        <taxon>Eukaryota</taxon>
        <taxon>Fungi</taxon>
        <taxon>Dikarya</taxon>
        <taxon>Basidiomycota</taxon>
        <taxon>Agaricomycotina</taxon>
        <taxon>Agaricomycetes</taxon>
        <taxon>Polyporales</taxon>
        <taxon>Rhodofomes</taxon>
    </lineage>
</organism>
<feature type="compositionally biased region" description="Basic and acidic residues" evidence="1">
    <location>
        <begin position="160"/>
        <end position="170"/>
    </location>
</feature>
<feature type="compositionally biased region" description="Acidic residues" evidence="1">
    <location>
        <begin position="93"/>
        <end position="106"/>
    </location>
</feature>
<dbReference type="PANTHER" id="PTHR13360:SF1">
    <property type="entry name" value="ACTIVATING SIGNAL COINTEGRATOR 1 COMPLEX SUBUNIT 1"/>
    <property type="match status" value="1"/>
</dbReference>
<sequence>MLPRLARPLFLSFHHHQHRPVATSIARMDDAPADYETPAPTGGRGRGRGRGFRGRGRGRRGRGRGRGAAAGAGEGDALYEELETTATIVEIPLEEEVEVDAVEESQGDGGRGGRGRGRGRGWRRGRRPGRGRGRGAAPAEARIDAEAGEGEQAEGASEARAPRPWRERPLRQPRLQLTHFISLPIGHHAELQKTISSLTDGLLAADPAIAGLDPTIVVPARRLHLTLGVMSLKKEVSAEQSEAAPASDGAEQSPAVDKPTLASAIAHLESLKPQIMQLLEGKKLQVELSRIDIMRFRANIKRANVMWVGPPEEGELAERLRVVAVFVNESFMEAGFLAEERELKLHCTVLNSIYRKPRHQYKGRIPFSFASILKSDAFRTIALEPDTLAVLVDEPGGGGSTELVSTEVDAAEPGVANGDGGGKGKGKAQGGGGRKWEPVPVSLGVWDVDEIQICEMGSHGPEGEYLAVGKIVLD</sequence>
<dbReference type="EMBL" id="SEKV01000213">
    <property type="protein sequence ID" value="TFY61309.1"/>
    <property type="molecule type" value="Genomic_DNA"/>
</dbReference>
<dbReference type="PANTHER" id="PTHR13360">
    <property type="entry name" value="ACTIVATING SIGNAL COINTEGRATOR 1 COMPLEX SUBUNIT 1"/>
    <property type="match status" value="1"/>
</dbReference>
<feature type="region of interest" description="Disordered" evidence="1">
    <location>
        <begin position="412"/>
        <end position="434"/>
    </location>
</feature>
<reference evidence="3 4" key="1">
    <citation type="submission" date="2019-01" db="EMBL/GenBank/DDBJ databases">
        <title>Genome sequencing of the rare red list fungi Fomitopsis rosea.</title>
        <authorList>
            <person name="Buettner E."/>
            <person name="Kellner H."/>
        </authorList>
    </citation>
    <scope>NUCLEOTIDE SEQUENCE [LARGE SCALE GENOMIC DNA]</scope>
    <source>
        <strain evidence="3 4">DSM 105464</strain>
    </source>
</reference>
<feature type="domain" description="A-kinase anchor protein 7-like phosphoesterase" evidence="2">
    <location>
        <begin position="178"/>
        <end position="372"/>
    </location>
</feature>
<proteinExistence type="predicted"/>
<dbReference type="GO" id="GO:0005634">
    <property type="term" value="C:nucleus"/>
    <property type="evidence" value="ECO:0007669"/>
    <property type="project" value="TreeGrafter"/>
</dbReference>
<dbReference type="Gene3D" id="3.90.1140.10">
    <property type="entry name" value="Cyclic phosphodiesterase"/>
    <property type="match status" value="1"/>
</dbReference>
<dbReference type="STRING" id="34475.A0A4Y9YK37"/>
<gene>
    <name evidence="3" type="ORF">EVJ58_g4589</name>
</gene>
<dbReference type="GO" id="GO:0006307">
    <property type="term" value="P:DNA alkylation repair"/>
    <property type="evidence" value="ECO:0007669"/>
    <property type="project" value="InterPro"/>
</dbReference>
<evidence type="ECO:0000313" key="4">
    <source>
        <dbReference type="Proteomes" id="UP000298390"/>
    </source>
</evidence>
<comment type="caution">
    <text evidence="3">The sequence shown here is derived from an EMBL/GenBank/DDBJ whole genome shotgun (WGS) entry which is preliminary data.</text>
</comment>
<dbReference type="Pfam" id="PF10469">
    <property type="entry name" value="AKAP7_NLS"/>
    <property type="match status" value="1"/>
</dbReference>
<evidence type="ECO:0000313" key="3">
    <source>
        <dbReference type="EMBL" id="TFY61309.1"/>
    </source>
</evidence>
<dbReference type="Proteomes" id="UP000298390">
    <property type="component" value="Unassembled WGS sequence"/>
</dbReference>
<dbReference type="InterPro" id="IPR009210">
    <property type="entry name" value="ASCC1"/>
</dbReference>
<feature type="compositionally biased region" description="Basic residues" evidence="1">
    <location>
        <begin position="113"/>
        <end position="133"/>
    </location>
</feature>
<name>A0A4Y9YK37_9APHY</name>
<protein>
    <recommendedName>
        <fullName evidence="2">A-kinase anchor protein 7-like phosphoesterase domain-containing protein</fullName>
    </recommendedName>
</protein>
<dbReference type="AlphaFoldDB" id="A0A4Y9YK37"/>
<feature type="region of interest" description="Disordered" evidence="1">
    <location>
        <begin position="93"/>
        <end position="171"/>
    </location>
</feature>
<dbReference type="InterPro" id="IPR019510">
    <property type="entry name" value="AKAP7-like_phosphoesterase"/>
</dbReference>
<feature type="compositionally biased region" description="Gly residues" evidence="1">
    <location>
        <begin position="417"/>
        <end position="433"/>
    </location>
</feature>
<feature type="compositionally biased region" description="Basic residues" evidence="1">
    <location>
        <begin position="45"/>
        <end position="65"/>
    </location>
</feature>
<accession>A0A4Y9YK37</accession>